<protein>
    <recommendedName>
        <fullName evidence="5">Ribosome maturation factor RimM</fullName>
    </recommendedName>
</protein>
<keyword evidence="2 5" id="KW-0690">Ribosome biogenesis</keyword>
<evidence type="ECO:0000256" key="4">
    <source>
        <dbReference type="ARBA" id="ARBA00023186"/>
    </source>
</evidence>
<accession>A0ABQ0E2U0</accession>
<feature type="domain" description="Ribosome maturation factor RimM PRC barrel" evidence="7">
    <location>
        <begin position="109"/>
        <end position="174"/>
    </location>
</feature>
<dbReference type="InterPro" id="IPR056792">
    <property type="entry name" value="PRC_RimM"/>
</dbReference>
<dbReference type="InterPro" id="IPR002676">
    <property type="entry name" value="RimM_N"/>
</dbReference>
<dbReference type="InterPro" id="IPR036976">
    <property type="entry name" value="RimM_N_sf"/>
</dbReference>
<evidence type="ECO:0000256" key="5">
    <source>
        <dbReference type="HAMAP-Rule" id="MF_00014"/>
    </source>
</evidence>
<evidence type="ECO:0000313" key="8">
    <source>
        <dbReference type="EMBL" id="GAB1252006.1"/>
    </source>
</evidence>
<keyword evidence="3 5" id="KW-0698">rRNA processing</keyword>
<comment type="similarity">
    <text evidence="5">Belongs to the RimM family.</text>
</comment>
<evidence type="ECO:0000256" key="1">
    <source>
        <dbReference type="ARBA" id="ARBA00022490"/>
    </source>
</evidence>
<evidence type="ECO:0000313" key="9">
    <source>
        <dbReference type="Proteomes" id="UP001628220"/>
    </source>
</evidence>
<dbReference type="InterPro" id="IPR011033">
    <property type="entry name" value="PRC_barrel-like_sf"/>
</dbReference>
<proteinExistence type="inferred from homology"/>
<feature type="domain" description="RimM N-terminal" evidence="6">
    <location>
        <begin position="10"/>
        <end position="96"/>
    </location>
</feature>
<dbReference type="Gene3D" id="2.40.30.60">
    <property type="entry name" value="RimM"/>
    <property type="match status" value="1"/>
</dbReference>
<dbReference type="PANTHER" id="PTHR33692">
    <property type="entry name" value="RIBOSOME MATURATION FACTOR RIMM"/>
    <property type="match status" value="1"/>
</dbReference>
<comment type="subcellular location">
    <subcellularLocation>
        <location evidence="5">Cytoplasm</location>
    </subcellularLocation>
</comment>
<dbReference type="SUPFAM" id="SSF50447">
    <property type="entry name" value="Translation proteins"/>
    <property type="match status" value="1"/>
</dbReference>
<dbReference type="Gene3D" id="2.30.30.240">
    <property type="entry name" value="PRC-barrel domain"/>
    <property type="match status" value="1"/>
</dbReference>
<organism evidence="8 9">
    <name type="scientific">Porphyromonas miyakawae</name>
    <dbReference type="NCBI Taxonomy" id="3137470"/>
    <lineage>
        <taxon>Bacteria</taxon>
        <taxon>Pseudomonadati</taxon>
        <taxon>Bacteroidota</taxon>
        <taxon>Bacteroidia</taxon>
        <taxon>Bacteroidales</taxon>
        <taxon>Porphyromonadaceae</taxon>
        <taxon>Porphyromonas</taxon>
    </lineage>
</organism>
<evidence type="ECO:0000259" key="6">
    <source>
        <dbReference type="Pfam" id="PF01782"/>
    </source>
</evidence>
<dbReference type="HAMAP" id="MF_00014">
    <property type="entry name" value="Ribosome_mat_RimM"/>
    <property type="match status" value="1"/>
</dbReference>
<gene>
    <name evidence="5 8" type="primary">rimM</name>
    <name evidence="8" type="ORF">Tsumi_11120</name>
</gene>
<comment type="subunit">
    <text evidence="5">Binds ribosomal protein uS19.</text>
</comment>
<name>A0ABQ0E2U0_9PORP</name>
<dbReference type="InterPro" id="IPR011961">
    <property type="entry name" value="RimM"/>
</dbReference>
<dbReference type="SUPFAM" id="SSF50346">
    <property type="entry name" value="PRC-barrel domain"/>
    <property type="match status" value="1"/>
</dbReference>
<keyword evidence="1 5" id="KW-0963">Cytoplasm</keyword>
<reference evidence="8 9" key="1">
    <citation type="journal article" date="2025" name="Int. J. Syst. Evol. Microbiol.">
        <title>Desulfovibrio falkowii sp. nov., Porphyromonas miyakawae sp. nov., Mediterraneibacter flintii sp. nov. and Owariibacterium komagatae gen. nov., sp. nov., isolated from human faeces.</title>
        <authorList>
            <person name="Hamaguchi T."/>
            <person name="Ohara M."/>
            <person name="Hisatomi A."/>
            <person name="Sekiguchi K."/>
            <person name="Takeda J.I."/>
            <person name="Ueyama J."/>
            <person name="Ito M."/>
            <person name="Nishiwaki H."/>
            <person name="Ogi T."/>
            <person name="Hirayama M."/>
            <person name="Ohkuma M."/>
            <person name="Sakamoto M."/>
            <person name="Ohno K."/>
        </authorList>
    </citation>
    <scope>NUCLEOTIDE SEQUENCE [LARGE SCALE GENOMIC DNA]</scope>
    <source>
        <strain evidence="8 9">13CB11C</strain>
    </source>
</reference>
<comment type="function">
    <text evidence="5">An accessory protein needed during the final step in the assembly of 30S ribosomal subunit, possibly for assembly of the head region. Essential for efficient processing of 16S rRNA. May be needed both before and after RbfA during the maturation of 16S rRNA. It has affinity for free ribosomal 30S subunits but not for 70S ribosomes.</text>
</comment>
<dbReference type="InterPro" id="IPR009000">
    <property type="entry name" value="Transl_B-barrel_sf"/>
</dbReference>
<sequence>MDNPHQLIPIGHIGRPHGIKGELNTYSTVEKEYLFELSQGEAPLFLFLSIDGLAVPFRVEYLRDKDKESFIAKFTRINNKSEAESLTNATISIEESLLSEEASFSMLFFIGFTVTDEREHIVGVVTGVDDTTSNILFTIRNEEGKEYLIPVADELITYVDAASKKIGITIPEGLIDL</sequence>
<dbReference type="PANTHER" id="PTHR33692:SF1">
    <property type="entry name" value="RIBOSOME MATURATION FACTOR RIMM"/>
    <property type="match status" value="1"/>
</dbReference>
<comment type="domain">
    <text evidence="5">The PRC barrel domain binds ribosomal protein uS19.</text>
</comment>
<dbReference type="Proteomes" id="UP001628220">
    <property type="component" value="Unassembled WGS sequence"/>
</dbReference>
<keyword evidence="9" id="KW-1185">Reference proteome</keyword>
<evidence type="ECO:0000256" key="3">
    <source>
        <dbReference type="ARBA" id="ARBA00022552"/>
    </source>
</evidence>
<keyword evidence="4 5" id="KW-0143">Chaperone</keyword>
<comment type="caution">
    <text evidence="8">The sequence shown here is derived from an EMBL/GenBank/DDBJ whole genome shotgun (WGS) entry which is preliminary data.</text>
</comment>
<dbReference type="NCBIfam" id="TIGR02273">
    <property type="entry name" value="16S_RimM"/>
    <property type="match status" value="1"/>
</dbReference>
<evidence type="ECO:0000256" key="2">
    <source>
        <dbReference type="ARBA" id="ARBA00022517"/>
    </source>
</evidence>
<dbReference type="Pfam" id="PF24986">
    <property type="entry name" value="PRC_RimM"/>
    <property type="match status" value="1"/>
</dbReference>
<dbReference type="Pfam" id="PF01782">
    <property type="entry name" value="RimM"/>
    <property type="match status" value="1"/>
</dbReference>
<dbReference type="EMBL" id="BAAFSF010000004">
    <property type="protein sequence ID" value="GAB1252006.1"/>
    <property type="molecule type" value="Genomic_DNA"/>
</dbReference>
<evidence type="ECO:0000259" key="7">
    <source>
        <dbReference type="Pfam" id="PF24986"/>
    </source>
</evidence>
<dbReference type="RefSeq" id="WP_411915777.1">
    <property type="nucleotide sequence ID" value="NZ_BAAFSF010000004.1"/>
</dbReference>